<evidence type="ECO:0000256" key="1">
    <source>
        <dbReference type="SAM" id="MobiDB-lite"/>
    </source>
</evidence>
<name>A0A5A5RAF3_MICAE</name>
<dbReference type="Proteomes" id="UP000323569">
    <property type="component" value="Unassembled WGS sequence"/>
</dbReference>
<feature type="region of interest" description="Disordered" evidence="1">
    <location>
        <begin position="293"/>
        <end position="312"/>
    </location>
</feature>
<evidence type="ECO:0000313" key="2">
    <source>
        <dbReference type="EMBL" id="GCA71759.1"/>
    </source>
</evidence>
<dbReference type="EMBL" id="BHVO01000067">
    <property type="protein sequence ID" value="GCA71759.1"/>
    <property type="molecule type" value="Genomic_DNA"/>
</dbReference>
<comment type="caution">
    <text evidence="2">The sequence shown here is derived from an EMBL/GenBank/DDBJ whole genome shotgun (WGS) entry which is preliminary data.</text>
</comment>
<proteinExistence type="predicted"/>
<protein>
    <submittedName>
        <fullName evidence="2">Uncharacterized protein</fullName>
    </submittedName>
</protein>
<evidence type="ECO:0000313" key="3">
    <source>
        <dbReference type="Proteomes" id="UP000323569"/>
    </source>
</evidence>
<sequence>MKIYVQSRGYYQPEQDYRWLEVSQDGKINTRIPPLSSTATNLIAQDSPSLVLERLPTNQLLLMITGIEPYKIQESFDSITSQMQPKKIPRQDSEPRQITVDVVWLAEDNEKTDFGFRQMAAFTLKEENQESLAEKIDRAVLFLKDIDTQLSDDIQNNQYGFYPRFEELYQLVFPESFYTIPTGEAPELIKKIGKNVPQMKNELSEEIGRCYLPSDYDILVIVTGSKKRKTLEDAGGWRSLSELVDQDHWEEVQSINQKSSEIDLNKLILLPIDLFTTVLETWQDFFQSLFSPSKNTNNSESNQKQNLEKPEE</sequence>
<dbReference type="AlphaFoldDB" id="A0A5A5RAF3"/>
<accession>A0A5A5RAF3</accession>
<reference evidence="2 3" key="1">
    <citation type="submission" date="2018-09" db="EMBL/GenBank/DDBJ databases">
        <title>Evolutionary history of phycoerythrin pigmentation in the water bloom-forming cyanobacterium Microcystis aeruginosa.</title>
        <authorList>
            <person name="Tanabe Y."/>
            <person name="Tanabe Y."/>
            <person name="Yamaguchi H."/>
        </authorList>
    </citation>
    <scope>NUCLEOTIDE SEQUENCE [LARGE SCALE GENOMIC DNA]</scope>
    <source>
        <strain evidence="2 3">NIES-2519</strain>
    </source>
</reference>
<feature type="compositionally biased region" description="Polar residues" evidence="1">
    <location>
        <begin position="293"/>
        <end position="305"/>
    </location>
</feature>
<gene>
    <name evidence="2" type="ORF">MiYa_03301</name>
</gene>
<organism evidence="2 3">
    <name type="scientific">Microcystis aeruginosa NIES-2519</name>
    <dbReference type="NCBI Taxonomy" id="2303981"/>
    <lineage>
        <taxon>Bacteria</taxon>
        <taxon>Bacillati</taxon>
        <taxon>Cyanobacteriota</taxon>
        <taxon>Cyanophyceae</taxon>
        <taxon>Oscillatoriophycideae</taxon>
        <taxon>Chroococcales</taxon>
        <taxon>Microcystaceae</taxon>
        <taxon>Microcystis</taxon>
    </lineage>
</organism>
<dbReference type="RefSeq" id="WP_149979467.1">
    <property type="nucleotide sequence ID" value="NZ_BHVO01000067.1"/>
</dbReference>